<sequence length="163" mass="17334">MIAQLIAIGVFSAAAPPTSGVVNVPDERTALVARVQASATIAAGIPLGAVEWEQPYDPADHARYAFSWATLLEPEEQVAEILAIRVSSAAAALGIMVDQSVGHSPLIDSVEGRKVQLWFVVAEAMQEAATFLGAGVKIPITMKILTTLGQRFERTNVLTVRQL</sequence>
<evidence type="ECO:0000313" key="1">
    <source>
        <dbReference type="EMBL" id="NJR80450.1"/>
    </source>
</evidence>
<reference evidence="1 2" key="1">
    <citation type="submission" date="2020-03" db="EMBL/GenBank/DDBJ databases">
        <authorList>
            <person name="Wang L."/>
            <person name="He N."/>
            <person name="Li Y."/>
            <person name="Fang Y."/>
            <person name="Zhang F."/>
        </authorList>
    </citation>
    <scope>NUCLEOTIDE SEQUENCE [LARGE SCALE GENOMIC DNA]</scope>
    <source>
        <strain evidence="1 2">36D10-4-7</strain>
    </source>
</reference>
<dbReference type="Proteomes" id="UP000732399">
    <property type="component" value="Unassembled WGS sequence"/>
</dbReference>
<dbReference type="RefSeq" id="WP_168136004.1">
    <property type="nucleotide sequence ID" value="NZ_JAAVJH010000018.1"/>
</dbReference>
<proteinExistence type="predicted"/>
<protein>
    <submittedName>
        <fullName evidence="1">Uncharacterized protein</fullName>
    </submittedName>
</protein>
<comment type="caution">
    <text evidence="1">The sequence shown here is derived from an EMBL/GenBank/DDBJ whole genome shotgun (WGS) entry which is preliminary data.</text>
</comment>
<organism evidence="1 2">
    <name type="scientific">Sphingomonas corticis</name>
    <dbReference type="NCBI Taxonomy" id="2722791"/>
    <lineage>
        <taxon>Bacteria</taxon>
        <taxon>Pseudomonadati</taxon>
        <taxon>Pseudomonadota</taxon>
        <taxon>Alphaproteobacteria</taxon>
        <taxon>Sphingomonadales</taxon>
        <taxon>Sphingomonadaceae</taxon>
        <taxon>Sphingomonas</taxon>
    </lineage>
</organism>
<evidence type="ECO:0000313" key="2">
    <source>
        <dbReference type="Proteomes" id="UP000732399"/>
    </source>
</evidence>
<gene>
    <name evidence="1" type="ORF">HBH26_17875</name>
</gene>
<dbReference type="EMBL" id="JAAVJH010000018">
    <property type="protein sequence ID" value="NJR80450.1"/>
    <property type="molecule type" value="Genomic_DNA"/>
</dbReference>
<keyword evidence="2" id="KW-1185">Reference proteome</keyword>
<name>A0ABX1CWV7_9SPHN</name>
<accession>A0ABX1CWV7</accession>